<dbReference type="Gene3D" id="1.20.120.450">
    <property type="entry name" value="dinb family like domain"/>
    <property type="match status" value="1"/>
</dbReference>
<dbReference type="InterPro" id="IPR034660">
    <property type="entry name" value="DinB/YfiT-like"/>
</dbReference>
<name>A0ABQ5QQ57_9ACTN</name>
<gene>
    <name evidence="2" type="ORF">Pa4123_18770</name>
</gene>
<dbReference type="Proteomes" id="UP001144280">
    <property type="component" value="Unassembled WGS sequence"/>
</dbReference>
<dbReference type="NCBIfam" id="TIGR03083">
    <property type="entry name" value="maleylpyruvate isomerase family mycothiol-dependent enzyme"/>
    <property type="match status" value="1"/>
</dbReference>
<feature type="domain" description="Mycothiol-dependent maleylpyruvate isomerase metal-binding" evidence="1">
    <location>
        <begin position="70"/>
        <end position="217"/>
    </location>
</feature>
<protein>
    <recommendedName>
        <fullName evidence="1">Mycothiol-dependent maleylpyruvate isomerase metal-binding domain-containing protein</fullName>
    </recommendedName>
</protein>
<dbReference type="Pfam" id="PF11716">
    <property type="entry name" value="MDMPI_N"/>
    <property type="match status" value="1"/>
</dbReference>
<accession>A0ABQ5QQ57</accession>
<evidence type="ECO:0000313" key="2">
    <source>
        <dbReference type="EMBL" id="GLH96603.1"/>
    </source>
</evidence>
<dbReference type="InterPro" id="IPR017517">
    <property type="entry name" value="Maleyloyr_isom"/>
</dbReference>
<comment type="caution">
    <text evidence="2">The sequence shown here is derived from an EMBL/GenBank/DDBJ whole genome shotgun (WGS) entry which is preliminary data.</text>
</comment>
<reference evidence="2" key="1">
    <citation type="submission" date="2022-12" db="EMBL/GenBank/DDBJ databases">
        <title>New Phytohabitans aurantiacus sp. RD004123 nov., an actinomycete isolated from soil.</title>
        <authorList>
            <person name="Triningsih D.W."/>
            <person name="Harunari E."/>
            <person name="Igarashi Y."/>
        </authorList>
    </citation>
    <scope>NUCLEOTIDE SEQUENCE</scope>
    <source>
        <strain evidence="2">RD004123</strain>
    </source>
</reference>
<dbReference type="EMBL" id="BSDI01000007">
    <property type="protein sequence ID" value="GLH96603.1"/>
    <property type="molecule type" value="Genomic_DNA"/>
</dbReference>
<dbReference type="RefSeq" id="WP_281893851.1">
    <property type="nucleotide sequence ID" value="NZ_BSDI01000007.1"/>
</dbReference>
<dbReference type="SUPFAM" id="SSF109854">
    <property type="entry name" value="DinB/YfiT-like putative metalloenzymes"/>
    <property type="match status" value="1"/>
</dbReference>
<organism evidence="2 3">
    <name type="scientific">Phytohabitans aurantiacus</name>
    <dbReference type="NCBI Taxonomy" id="3016789"/>
    <lineage>
        <taxon>Bacteria</taxon>
        <taxon>Bacillati</taxon>
        <taxon>Actinomycetota</taxon>
        <taxon>Actinomycetes</taxon>
        <taxon>Micromonosporales</taxon>
        <taxon>Micromonosporaceae</taxon>
    </lineage>
</organism>
<evidence type="ECO:0000313" key="3">
    <source>
        <dbReference type="Proteomes" id="UP001144280"/>
    </source>
</evidence>
<dbReference type="InterPro" id="IPR024344">
    <property type="entry name" value="MDMPI_metal-binding"/>
</dbReference>
<sequence length="287" mass="30841">MIYAGLPTIESAHPWTGDEPLRRTGDRGVLVDSAGEPLAIVEVTDETGTAADRLRTVSLIPGATEVATAFRAEAAALSKALRAIPDEGWEAPTCCPPWTVRDEFAHTAVAVSRTLEMLAEPAPPGPPVTTAEYFVADQRFDKAVNAARVDSAQEFAASQSTGALLDWYDQQWQAISTAVDDIPGDRLVITRHGDPMRLTDFQVTRVFELAVHGIDLADALGTHPWLTPEAASIVDGFLLGTRAPQARETLDTDNAGLIRHATGRTPLTATDRANLDRLGLTWLTLSP</sequence>
<proteinExistence type="predicted"/>
<evidence type="ECO:0000259" key="1">
    <source>
        <dbReference type="Pfam" id="PF11716"/>
    </source>
</evidence>
<keyword evidence="3" id="KW-1185">Reference proteome</keyword>